<feature type="region of interest" description="Disordered" evidence="9">
    <location>
        <begin position="206"/>
        <end position="238"/>
    </location>
</feature>
<keyword evidence="5" id="KW-0190">Covalent protein-DNA linkage</keyword>
<dbReference type="Gene3D" id="3.90.1680.10">
    <property type="entry name" value="SOS response associated peptidase-like"/>
    <property type="match status" value="1"/>
</dbReference>
<evidence type="ECO:0000313" key="11">
    <source>
        <dbReference type="Proteomes" id="UP000469385"/>
    </source>
</evidence>
<sequence length="238" mass="27297">MCSNYVPVSRRDRLLTFFGVARDRDDEPVDTWPLGLAPFIRLAEDGSGFERVVDDGIFGLLPDFATEIGFGRRTYNARSETVHRLPSFRESWAQGRRCIIPCEAIYEPNWESGQSVRWAIYQDGFVPFGVAGLYRKWRHPDGREVFSFAMLTVNADGHPVMQRFHRPEDEKRMVVILDPEDYGNWLTCRVQDASAYFHRWDKPLRAEASPLPPRAPKAGSVRTVRPPRPPDPQTGSLF</sequence>
<name>A0A6N8IPC7_9BURK</name>
<dbReference type="Proteomes" id="UP000469385">
    <property type="component" value="Unassembled WGS sequence"/>
</dbReference>
<dbReference type="PANTHER" id="PTHR13604:SF0">
    <property type="entry name" value="ABASIC SITE PROCESSING PROTEIN HMCES"/>
    <property type="match status" value="1"/>
</dbReference>
<dbReference type="RefSeq" id="WP_157396732.1">
    <property type="nucleotide sequence ID" value="NZ_WSEL01000003.1"/>
</dbReference>
<protein>
    <recommendedName>
        <fullName evidence="8">Abasic site processing protein</fullName>
        <ecNumber evidence="8">3.4.-.-</ecNumber>
    </recommendedName>
</protein>
<dbReference type="GO" id="GO:0106300">
    <property type="term" value="P:protein-DNA covalent cross-linking repair"/>
    <property type="evidence" value="ECO:0007669"/>
    <property type="project" value="InterPro"/>
</dbReference>
<evidence type="ECO:0000256" key="2">
    <source>
        <dbReference type="ARBA" id="ARBA00022670"/>
    </source>
</evidence>
<evidence type="ECO:0000313" key="10">
    <source>
        <dbReference type="EMBL" id="MVQ28654.1"/>
    </source>
</evidence>
<comment type="similarity">
    <text evidence="1 8">Belongs to the SOS response-associated peptidase family.</text>
</comment>
<proteinExistence type="inferred from homology"/>
<dbReference type="Pfam" id="PF02586">
    <property type="entry name" value="SRAP"/>
    <property type="match status" value="1"/>
</dbReference>
<dbReference type="GO" id="GO:0003697">
    <property type="term" value="F:single-stranded DNA binding"/>
    <property type="evidence" value="ECO:0007669"/>
    <property type="project" value="InterPro"/>
</dbReference>
<keyword evidence="3" id="KW-0227">DNA damage</keyword>
<gene>
    <name evidence="10" type="ORF">GON04_04310</name>
</gene>
<keyword evidence="6" id="KW-0238">DNA-binding</keyword>
<dbReference type="InterPro" id="IPR036590">
    <property type="entry name" value="SRAP-like"/>
</dbReference>
<reference evidence="10 11" key="1">
    <citation type="submission" date="2019-12" db="EMBL/GenBank/DDBJ databases">
        <authorList>
            <person name="Huq M.A."/>
        </authorList>
    </citation>
    <scope>NUCLEOTIDE SEQUENCE [LARGE SCALE GENOMIC DNA]</scope>
    <source>
        <strain evidence="10 11">MAH-25</strain>
    </source>
</reference>
<accession>A0A6N8IPC7</accession>
<evidence type="ECO:0000256" key="1">
    <source>
        <dbReference type="ARBA" id="ARBA00008136"/>
    </source>
</evidence>
<dbReference type="EC" id="3.4.-.-" evidence="8"/>
<evidence type="ECO:0000256" key="7">
    <source>
        <dbReference type="ARBA" id="ARBA00023239"/>
    </source>
</evidence>
<evidence type="ECO:0000256" key="6">
    <source>
        <dbReference type="ARBA" id="ARBA00023125"/>
    </source>
</evidence>
<evidence type="ECO:0000256" key="5">
    <source>
        <dbReference type="ARBA" id="ARBA00023124"/>
    </source>
</evidence>
<dbReference type="GO" id="GO:0006508">
    <property type="term" value="P:proteolysis"/>
    <property type="evidence" value="ECO:0007669"/>
    <property type="project" value="UniProtKB-KW"/>
</dbReference>
<keyword evidence="11" id="KW-1185">Reference proteome</keyword>
<evidence type="ECO:0000256" key="4">
    <source>
        <dbReference type="ARBA" id="ARBA00022801"/>
    </source>
</evidence>
<keyword evidence="4 8" id="KW-0378">Hydrolase</keyword>
<evidence type="ECO:0000256" key="3">
    <source>
        <dbReference type="ARBA" id="ARBA00022763"/>
    </source>
</evidence>
<organism evidence="10 11">
    <name type="scientific">Ramlibacter pinisoli</name>
    <dbReference type="NCBI Taxonomy" id="2682844"/>
    <lineage>
        <taxon>Bacteria</taxon>
        <taxon>Pseudomonadati</taxon>
        <taxon>Pseudomonadota</taxon>
        <taxon>Betaproteobacteria</taxon>
        <taxon>Burkholderiales</taxon>
        <taxon>Comamonadaceae</taxon>
        <taxon>Ramlibacter</taxon>
    </lineage>
</organism>
<dbReference type="EMBL" id="WSEL01000003">
    <property type="protein sequence ID" value="MVQ28654.1"/>
    <property type="molecule type" value="Genomic_DNA"/>
</dbReference>
<dbReference type="GO" id="GO:0008233">
    <property type="term" value="F:peptidase activity"/>
    <property type="evidence" value="ECO:0007669"/>
    <property type="project" value="UniProtKB-KW"/>
</dbReference>
<dbReference type="PANTHER" id="PTHR13604">
    <property type="entry name" value="DC12-RELATED"/>
    <property type="match status" value="1"/>
</dbReference>
<dbReference type="InterPro" id="IPR003738">
    <property type="entry name" value="SRAP"/>
</dbReference>
<dbReference type="SUPFAM" id="SSF143081">
    <property type="entry name" value="BB1717-like"/>
    <property type="match status" value="1"/>
</dbReference>
<keyword evidence="2 8" id="KW-0645">Protease</keyword>
<evidence type="ECO:0000256" key="9">
    <source>
        <dbReference type="SAM" id="MobiDB-lite"/>
    </source>
</evidence>
<keyword evidence="7" id="KW-0456">Lyase</keyword>
<dbReference type="GO" id="GO:0016829">
    <property type="term" value="F:lyase activity"/>
    <property type="evidence" value="ECO:0007669"/>
    <property type="project" value="UniProtKB-KW"/>
</dbReference>
<comment type="caution">
    <text evidence="10">The sequence shown here is derived from an EMBL/GenBank/DDBJ whole genome shotgun (WGS) entry which is preliminary data.</text>
</comment>
<evidence type="ECO:0000256" key="8">
    <source>
        <dbReference type="RuleBase" id="RU364100"/>
    </source>
</evidence>
<dbReference type="AlphaFoldDB" id="A0A6N8IPC7"/>